<dbReference type="Pfam" id="PF20451">
    <property type="entry name" value="Calmod_bind_M"/>
    <property type="match status" value="1"/>
</dbReference>
<comment type="similarity">
    <text evidence="2">Belongs to the plant ACBP60 protein family.</text>
</comment>
<feature type="region of interest" description="Disordered" evidence="8">
    <location>
        <begin position="428"/>
        <end position="449"/>
    </location>
</feature>
<accession>A0AAV5FJ86</accession>
<keyword evidence="7" id="KW-0539">Nucleus</keyword>
<dbReference type="InterPro" id="IPR046830">
    <property type="entry name" value="Calmod_bind_M"/>
</dbReference>
<dbReference type="Pfam" id="PF07887">
    <property type="entry name" value="Calmodulin_bind"/>
    <property type="match status" value="1"/>
</dbReference>
<dbReference type="InterPro" id="IPR012416">
    <property type="entry name" value="CBP60"/>
</dbReference>
<keyword evidence="13" id="KW-1185">Reference proteome</keyword>
<feature type="domain" description="Calmodulin binding protein C-terminal" evidence="11">
    <location>
        <begin position="330"/>
        <end position="389"/>
    </location>
</feature>
<name>A0AAV5FJ86_ELECO</name>
<sequence>MAPPSSTRRHPWSSDAGGELSLPRKRWQSVVLQVKGKRRASLEGMFGFRQIRGQEFMRMLLPVLGSMVQRVVSEEIEKTFRQFTTPSPPRLLVGRNQRPRYQLVFLNGLKTVYTMSKLESDEGTAVKVAIIETLTNNQTEIVSSGHLSSVKVEVVVLHGHFNGKNEESWAPEDFNHHIVSGREKSGQLLTGNLILKLNEGEAFLENATFTDNSSFTSTKMFRLGLRLLNASGDRVLEGVTEPFRVSEGAQGFEKHYPPTLDDEVWRLEKIRKNGPYHQALSNEGIDSVQKFLRAYMMDEQKLIKIFSKMAHSTWKSIIGHAMTCKFGDGLYLHKVKDQDAGLFFDAIYKLVGVKFGDCYKPLDQLDQMEKNLADSLKRAAYQNMGNLQYNYKMVNNQPVLQRFPAHQGTSMFPVPNKQIPHAQHNPYLGDTSNAASRHSRENFATSSGTSNAGVGITRFVQGQTSHDVYSRHEPITDIVVHYSSSHGALLPGPRVTQLQIPQTEATYFGPDGSCTAVPCNCLCHSRNTLSSTNDVMSLTQSQFPLPQNSESYHLPQQCNDQSVIQSQQAVTGYQPSRTNSFDVSCDELIQSFMSQISNSEGVSTPFSPRKWVKIRAALKLASVGRLSRGSRRGPYCAPPRPRLVPTI</sequence>
<evidence type="ECO:0000259" key="11">
    <source>
        <dbReference type="Pfam" id="PF20452"/>
    </source>
</evidence>
<gene>
    <name evidence="12" type="primary">gb23536</name>
    <name evidence="12" type="ORF">PR202_gb23536</name>
</gene>
<evidence type="ECO:0000256" key="8">
    <source>
        <dbReference type="SAM" id="MobiDB-lite"/>
    </source>
</evidence>
<evidence type="ECO:0000256" key="2">
    <source>
        <dbReference type="ARBA" id="ARBA00007214"/>
    </source>
</evidence>
<dbReference type="PANTHER" id="PTHR31713:SF98">
    <property type="entry name" value="CALMODULIN-BINDING PROTEIN 60 G"/>
    <property type="match status" value="1"/>
</dbReference>
<dbReference type="PANTHER" id="PTHR31713">
    <property type="entry name" value="OS02G0177800 PROTEIN"/>
    <property type="match status" value="1"/>
</dbReference>
<feature type="compositionally biased region" description="Polar residues" evidence="8">
    <location>
        <begin position="430"/>
        <end position="449"/>
    </location>
</feature>
<evidence type="ECO:0000256" key="7">
    <source>
        <dbReference type="ARBA" id="ARBA00023242"/>
    </source>
</evidence>
<evidence type="ECO:0000313" key="12">
    <source>
        <dbReference type="EMBL" id="GJN34837.1"/>
    </source>
</evidence>
<proteinExistence type="inferred from homology"/>
<keyword evidence="4" id="KW-0238">DNA-binding</keyword>
<comment type="subcellular location">
    <subcellularLocation>
        <location evidence="1">Nucleus</location>
    </subcellularLocation>
</comment>
<reference evidence="12" key="2">
    <citation type="submission" date="2021-12" db="EMBL/GenBank/DDBJ databases">
        <title>Resequencing data analysis of finger millet.</title>
        <authorList>
            <person name="Hatakeyama M."/>
            <person name="Aluri S."/>
            <person name="Balachadran M.T."/>
            <person name="Sivarajan S.R."/>
            <person name="Poveda L."/>
            <person name="Shimizu-Inatsugi R."/>
            <person name="Schlapbach R."/>
            <person name="Sreeman S.M."/>
            <person name="Shimizu K.K."/>
        </authorList>
    </citation>
    <scope>NUCLEOTIDE SEQUENCE</scope>
</reference>
<dbReference type="Pfam" id="PF20452">
    <property type="entry name" value="Calmod_bind_C"/>
    <property type="match status" value="1"/>
</dbReference>
<evidence type="ECO:0000256" key="3">
    <source>
        <dbReference type="ARBA" id="ARBA00023015"/>
    </source>
</evidence>
<keyword evidence="6" id="KW-0804">Transcription</keyword>
<feature type="domain" description="Calmodulin binding protein central" evidence="10">
    <location>
        <begin position="260"/>
        <end position="324"/>
    </location>
</feature>
<comment type="caution">
    <text evidence="12">The sequence shown here is derived from an EMBL/GenBank/DDBJ whole genome shotgun (WGS) entry which is preliminary data.</text>
</comment>
<evidence type="ECO:0000313" key="13">
    <source>
        <dbReference type="Proteomes" id="UP001054889"/>
    </source>
</evidence>
<dbReference type="AlphaFoldDB" id="A0AAV5FJ86"/>
<keyword evidence="5" id="KW-0010">Activator</keyword>
<evidence type="ECO:0000259" key="10">
    <source>
        <dbReference type="Pfam" id="PF20451"/>
    </source>
</evidence>
<evidence type="ECO:0000256" key="5">
    <source>
        <dbReference type="ARBA" id="ARBA00023159"/>
    </source>
</evidence>
<feature type="domain" description="Calmodulin binding protein-like N-terminal" evidence="9">
    <location>
        <begin position="101"/>
        <end position="246"/>
    </location>
</feature>
<evidence type="ECO:0008006" key="14">
    <source>
        <dbReference type="Google" id="ProtNLM"/>
    </source>
</evidence>
<evidence type="ECO:0000256" key="1">
    <source>
        <dbReference type="ARBA" id="ARBA00004123"/>
    </source>
</evidence>
<organism evidence="12 13">
    <name type="scientific">Eleusine coracana subsp. coracana</name>
    <dbReference type="NCBI Taxonomy" id="191504"/>
    <lineage>
        <taxon>Eukaryota</taxon>
        <taxon>Viridiplantae</taxon>
        <taxon>Streptophyta</taxon>
        <taxon>Embryophyta</taxon>
        <taxon>Tracheophyta</taxon>
        <taxon>Spermatophyta</taxon>
        <taxon>Magnoliopsida</taxon>
        <taxon>Liliopsida</taxon>
        <taxon>Poales</taxon>
        <taxon>Poaceae</taxon>
        <taxon>PACMAD clade</taxon>
        <taxon>Chloridoideae</taxon>
        <taxon>Cynodonteae</taxon>
        <taxon>Eleusininae</taxon>
        <taxon>Eleusine</taxon>
    </lineage>
</organism>
<evidence type="ECO:0000256" key="4">
    <source>
        <dbReference type="ARBA" id="ARBA00023125"/>
    </source>
</evidence>
<dbReference type="GO" id="GO:0043565">
    <property type="term" value="F:sequence-specific DNA binding"/>
    <property type="evidence" value="ECO:0007669"/>
    <property type="project" value="TreeGrafter"/>
</dbReference>
<keyword evidence="3" id="KW-0805">Transcription regulation</keyword>
<dbReference type="EMBL" id="BQKI01000086">
    <property type="protein sequence ID" value="GJN34837.1"/>
    <property type="molecule type" value="Genomic_DNA"/>
</dbReference>
<dbReference type="GO" id="GO:0080142">
    <property type="term" value="P:regulation of salicylic acid biosynthetic process"/>
    <property type="evidence" value="ECO:0007669"/>
    <property type="project" value="TreeGrafter"/>
</dbReference>
<dbReference type="Proteomes" id="UP001054889">
    <property type="component" value="Unassembled WGS sequence"/>
</dbReference>
<evidence type="ECO:0000259" key="9">
    <source>
        <dbReference type="Pfam" id="PF07887"/>
    </source>
</evidence>
<feature type="region of interest" description="Disordered" evidence="8">
    <location>
        <begin position="1"/>
        <end position="20"/>
    </location>
</feature>
<protein>
    <recommendedName>
        <fullName evidence="14">Calmodulin-binding protein</fullName>
    </recommendedName>
</protein>
<reference evidence="12" key="1">
    <citation type="journal article" date="2018" name="DNA Res.">
        <title>Multiple hybrid de novo genome assembly of finger millet, an orphan allotetraploid crop.</title>
        <authorList>
            <person name="Hatakeyama M."/>
            <person name="Aluri S."/>
            <person name="Balachadran M.T."/>
            <person name="Sivarajan S.R."/>
            <person name="Patrignani A."/>
            <person name="Gruter S."/>
            <person name="Poveda L."/>
            <person name="Shimizu-Inatsugi R."/>
            <person name="Baeten J."/>
            <person name="Francoijs K.J."/>
            <person name="Nataraja K.N."/>
            <person name="Reddy Y.A.N."/>
            <person name="Phadnis S."/>
            <person name="Ravikumar R.L."/>
            <person name="Schlapbach R."/>
            <person name="Sreeman S.M."/>
            <person name="Shimizu K.K."/>
        </authorList>
    </citation>
    <scope>NUCLEOTIDE SEQUENCE</scope>
</reference>
<dbReference type="GO" id="GO:0005634">
    <property type="term" value="C:nucleus"/>
    <property type="evidence" value="ECO:0007669"/>
    <property type="project" value="UniProtKB-SubCell"/>
</dbReference>
<dbReference type="GO" id="GO:0005516">
    <property type="term" value="F:calmodulin binding"/>
    <property type="evidence" value="ECO:0007669"/>
    <property type="project" value="InterPro"/>
</dbReference>
<dbReference type="GO" id="GO:0003700">
    <property type="term" value="F:DNA-binding transcription factor activity"/>
    <property type="evidence" value="ECO:0007669"/>
    <property type="project" value="TreeGrafter"/>
</dbReference>
<evidence type="ECO:0000256" key="6">
    <source>
        <dbReference type="ARBA" id="ARBA00023163"/>
    </source>
</evidence>
<dbReference type="InterPro" id="IPR046829">
    <property type="entry name" value="Calmod_bind_C"/>
</dbReference>
<dbReference type="InterPro" id="IPR046831">
    <property type="entry name" value="Calmodulin_bind_N"/>
</dbReference>